<dbReference type="OrthoDB" id="550575at2759"/>
<dbReference type="SUPFAM" id="SSF52047">
    <property type="entry name" value="RNI-like"/>
    <property type="match status" value="1"/>
</dbReference>
<organism evidence="1">
    <name type="scientific">Bactrocera dorsalis</name>
    <name type="common">Oriental fruit fly</name>
    <name type="synonym">Dacus dorsalis</name>
    <dbReference type="NCBI Taxonomy" id="27457"/>
    <lineage>
        <taxon>Eukaryota</taxon>
        <taxon>Metazoa</taxon>
        <taxon>Ecdysozoa</taxon>
        <taxon>Arthropoda</taxon>
        <taxon>Hexapoda</taxon>
        <taxon>Insecta</taxon>
        <taxon>Pterygota</taxon>
        <taxon>Neoptera</taxon>
        <taxon>Endopterygota</taxon>
        <taxon>Diptera</taxon>
        <taxon>Brachycera</taxon>
        <taxon>Muscomorpha</taxon>
        <taxon>Tephritoidea</taxon>
        <taxon>Tephritidae</taxon>
        <taxon>Bactrocera</taxon>
        <taxon>Bactrocera</taxon>
    </lineage>
</organism>
<dbReference type="GeneID" id="105223282"/>
<reference evidence="1" key="1">
    <citation type="journal article" date="2014" name="BMC Genomics">
        <title>Characterizing the developmental transcriptome of the oriental fruit fly, Bactrocera dorsalis (Diptera: Tephritidae) through comparative genomic analysis with Drosophila melanogaster utilizing modENCODE datasets.</title>
        <authorList>
            <person name="Geib S.M."/>
            <person name="Calla B."/>
            <person name="Hall B."/>
            <person name="Hou S."/>
            <person name="Manoukis N.C."/>
        </authorList>
    </citation>
    <scope>NUCLEOTIDE SEQUENCE</scope>
    <source>
        <strain evidence="1">Punador</strain>
    </source>
</reference>
<dbReference type="EMBL" id="GAKP01004484">
    <property type="protein sequence ID" value="JAC54468.1"/>
    <property type="molecule type" value="Transcribed_RNA"/>
</dbReference>
<evidence type="ECO:0000313" key="1">
    <source>
        <dbReference type="EMBL" id="JAC54468.1"/>
    </source>
</evidence>
<dbReference type="InterPro" id="IPR032675">
    <property type="entry name" value="LRR_dom_sf"/>
</dbReference>
<proteinExistence type="predicted"/>
<name>A0A034WL11_BACDO</name>
<dbReference type="RefSeq" id="XP_011199262.2">
    <property type="nucleotide sequence ID" value="XM_011200960.4"/>
</dbReference>
<accession>A0A034WL11</accession>
<dbReference type="KEGG" id="bdr:105223282"/>
<protein>
    <recommendedName>
        <fullName evidence="2">F-box domain-containing protein</fullName>
    </recommendedName>
</protein>
<sequence length="439" mass="51812">MAVSTTTILDLNDECLTAIFEHLKGMRAKRNFSRTCDRFAKIYCNYYIHQFIIEEHDAYFLDSRLVTKFGHLIGTHMFPMPDLKSIKFDDTFALFFTERFFRALRRDHQTIESVELHGFADKDLQNLLPLSNLKRLKLNFSHVTGSYIDQMSNLEELIIDNVHDFESRHLISILKRNKLQKLVVRACPYVFATIDALEMSQNLNYLQELEANWHEIRKWQLIGDLPCLKVLIINKFKTLQCRRCRKIERGDAMLPVSGTYYGICECGLYEARELFKGLRKNHILEKLIFLGSRITTRDLTFISKLTSLKTLYMGVDNVPLYVSVAMFNRLKELEEIDIGYSWKLPIEALDFLMKCQKLKYVNFGNSQGFPEQFILEAIEVIKRREVPPVKPVRLHFMNPDFSREFLEDERVIAAKPFLQIEHFQTVELAKRLYNYIYYF</sequence>
<dbReference type="AlphaFoldDB" id="A0A034WL11"/>
<dbReference type="Gene3D" id="3.80.10.10">
    <property type="entry name" value="Ribonuclease Inhibitor"/>
    <property type="match status" value="2"/>
</dbReference>
<evidence type="ECO:0008006" key="2">
    <source>
        <dbReference type="Google" id="ProtNLM"/>
    </source>
</evidence>